<gene>
    <name evidence="1" type="ORF">QXL92_12565</name>
</gene>
<dbReference type="EMBL" id="JAUFSA010000001">
    <property type="protein sequence ID" value="MDP7735577.1"/>
    <property type="molecule type" value="Genomic_DNA"/>
</dbReference>
<dbReference type="InterPro" id="IPR025341">
    <property type="entry name" value="DUF4247"/>
</dbReference>
<protein>
    <submittedName>
        <fullName evidence="1">DUF4247 domain-containing protein</fullName>
    </submittedName>
</protein>
<sequence>MTRNRLLLVAGGLALAATVSLVTGIVLLSRDVGSYIAGHFQEYAHDANANRYACSGPPNQVADTLAHYKSPAARASNGGNEYLRYSDYVVIVGPDGTRPCSIRVENLGAGYSHGSYVFLGPGFTPGSPSGGSGGRPGGPGGVK</sequence>
<comment type="caution">
    <text evidence="1">The sequence shown here is derived from an EMBL/GenBank/DDBJ whole genome shotgun (WGS) entry which is preliminary data.</text>
</comment>
<dbReference type="AlphaFoldDB" id="A0A4R5WRM3"/>
<accession>A0A4R5WRM3</accession>
<evidence type="ECO:0000313" key="2">
    <source>
        <dbReference type="Proteomes" id="UP001229081"/>
    </source>
</evidence>
<dbReference type="Pfam" id="PF14042">
    <property type="entry name" value="DUF4247"/>
    <property type="match status" value="1"/>
</dbReference>
<reference evidence="1" key="1">
    <citation type="submission" date="2023-06" db="EMBL/GenBank/DDBJ databases">
        <title>Identification of two novel mycobacterium reveal diversities and complexities of Mycobacterium gordonae clade.</title>
        <authorList>
            <person name="Matsumoto Y."/>
            <person name="Nakamura S."/>
            <person name="Motooka D."/>
            <person name="Fukushima K."/>
        </authorList>
    </citation>
    <scope>NUCLEOTIDE SEQUENCE</scope>
    <source>
        <strain evidence="1">TY812</strain>
    </source>
</reference>
<evidence type="ECO:0000313" key="1">
    <source>
        <dbReference type="EMBL" id="MDP7735577.1"/>
    </source>
</evidence>
<name>A0A4R5WRM3_9MYCO</name>
<dbReference type="RefSeq" id="WP_133436363.1">
    <property type="nucleotide sequence ID" value="NZ_JAUFSA010000001.1"/>
</dbReference>
<dbReference type="Proteomes" id="UP001229081">
    <property type="component" value="Unassembled WGS sequence"/>
</dbReference>
<organism evidence="1 2">
    <name type="scientific">Mycobacterium paragordonae</name>
    <dbReference type="NCBI Taxonomy" id="1389713"/>
    <lineage>
        <taxon>Bacteria</taxon>
        <taxon>Bacillati</taxon>
        <taxon>Actinomycetota</taxon>
        <taxon>Actinomycetes</taxon>
        <taxon>Mycobacteriales</taxon>
        <taxon>Mycobacteriaceae</taxon>
        <taxon>Mycobacterium</taxon>
    </lineage>
</organism>
<proteinExistence type="predicted"/>